<keyword evidence="3" id="KW-0804">Transcription</keyword>
<evidence type="ECO:0000256" key="1">
    <source>
        <dbReference type="ARBA" id="ARBA00023015"/>
    </source>
</evidence>
<dbReference type="InterPro" id="IPR009057">
    <property type="entry name" value="Homeodomain-like_sf"/>
</dbReference>
<feature type="region of interest" description="Disordered" evidence="5">
    <location>
        <begin position="141"/>
        <end position="173"/>
    </location>
</feature>
<feature type="compositionally biased region" description="Polar residues" evidence="5">
    <location>
        <begin position="164"/>
        <end position="173"/>
    </location>
</feature>
<feature type="domain" description="HTH tetR-type" evidence="6">
    <location>
        <begin position="14"/>
        <end position="74"/>
    </location>
</feature>
<gene>
    <name evidence="7" type="ORF">GCM10010448_66010</name>
</gene>
<evidence type="ECO:0000259" key="6">
    <source>
        <dbReference type="PROSITE" id="PS50977"/>
    </source>
</evidence>
<evidence type="ECO:0000313" key="8">
    <source>
        <dbReference type="Proteomes" id="UP001501532"/>
    </source>
</evidence>
<feature type="DNA-binding region" description="H-T-H motif" evidence="4">
    <location>
        <begin position="37"/>
        <end position="56"/>
    </location>
</feature>
<comment type="caution">
    <text evidence="7">The sequence shown here is derived from an EMBL/GenBank/DDBJ whole genome shotgun (WGS) entry which is preliminary data.</text>
</comment>
<dbReference type="PRINTS" id="PR00455">
    <property type="entry name" value="HTHTETR"/>
</dbReference>
<evidence type="ECO:0000256" key="2">
    <source>
        <dbReference type="ARBA" id="ARBA00023125"/>
    </source>
</evidence>
<dbReference type="Pfam" id="PF00440">
    <property type="entry name" value="TetR_N"/>
    <property type="match status" value="1"/>
</dbReference>
<dbReference type="SUPFAM" id="SSF46689">
    <property type="entry name" value="Homeodomain-like"/>
    <property type="match status" value="1"/>
</dbReference>
<dbReference type="PANTHER" id="PTHR30055:SF234">
    <property type="entry name" value="HTH-TYPE TRANSCRIPTIONAL REGULATOR BETI"/>
    <property type="match status" value="1"/>
</dbReference>
<dbReference type="Proteomes" id="UP001501532">
    <property type="component" value="Unassembled WGS sequence"/>
</dbReference>
<organism evidence="7 8">
    <name type="scientific">Streptomyces glomeratus</name>
    <dbReference type="NCBI Taxonomy" id="284452"/>
    <lineage>
        <taxon>Bacteria</taxon>
        <taxon>Bacillati</taxon>
        <taxon>Actinomycetota</taxon>
        <taxon>Actinomycetes</taxon>
        <taxon>Kitasatosporales</taxon>
        <taxon>Streptomycetaceae</taxon>
        <taxon>Streptomyces</taxon>
    </lineage>
</organism>
<sequence>MEWNVIAGRAEQRRVTRARITEAAVESLIESGVAATTTLQVQRRAGVSRGALLHHFPTHEELLGAAITRLVEHNEEVVRKEMTSVAQARDGDRWGRSLRVFGAVLRSLSYAAELELWAVARTDPRLRETLRRAEGAARRDHRVLGDVLGPEATAAPGCSPAPPSTCSRGARSS</sequence>
<keyword evidence="2 4" id="KW-0238">DNA-binding</keyword>
<dbReference type="PANTHER" id="PTHR30055">
    <property type="entry name" value="HTH-TYPE TRANSCRIPTIONAL REGULATOR RUTR"/>
    <property type="match status" value="1"/>
</dbReference>
<evidence type="ECO:0000256" key="3">
    <source>
        <dbReference type="ARBA" id="ARBA00023163"/>
    </source>
</evidence>
<protein>
    <recommendedName>
        <fullName evidence="6">HTH tetR-type domain-containing protein</fullName>
    </recommendedName>
</protein>
<evidence type="ECO:0000256" key="5">
    <source>
        <dbReference type="SAM" id="MobiDB-lite"/>
    </source>
</evidence>
<reference evidence="8" key="1">
    <citation type="journal article" date="2019" name="Int. J. Syst. Evol. Microbiol.">
        <title>The Global Catalogue of Microorganisms (GCM) 10K type strain sequencing project: providing services to taxonomists for standard genome sequencing and annotation.</title>
        <authorList>
            <consortium name="The Broad Institute Genomics Platform"/>
            <consortium name="The Broad Institute Genome Sequencing Center for Infectious Disease"/>
            <person name="Wu L."/>
            <person name="Ma J."/>
        </authorList>
    </citation>
    <scope>NUCLEOTIDE SEQUENCE [LARGE SCALE GENOMIC DNA]</scope>
    <source>
        <strain evidence="8">JCM 9091</strain>
    </source>
</reference>
<accession>A0ABP6M2Z4</accession>
<dbReference type="PROSITE" id="PS50977">
    <property type="entry name" value="HTH_TETR_2"/>
    <property type="match status" value="1"/>
</dbReference>
<dbReference type="InterPro" id="IPR050109">
    <property type="entry name" value="HTH-type_TetR-like_transc_reg"/>
</dbReference>
<dbReference type="RefSeq" id="WP_234519795.1">
    <property type="nucleotide sequence ID" value="NZ_BAAAUF010000082.1"/>
</dbReference>
<keyword evidence="1" id="KW-0805">Transcription regulation</keyword>
<evidence type="ECO:0000313" key="7">
    <source>
        <dbReference type="EMBL" id="GAA3074321.1"/>
    </source>
</evidence>
<name>A0ABP6M2Z4_9ACTN</name>
<evidence type="ECO:0000256" key="4">
    <source>
        <dbReference type="PROSITE-ProRule" id="PRU00335"/>
    </source>
</evidence>
<dbReference type="EMBL" id="BAAAUF010000082">
    <property type="protein sequence ID" value="GAA3074321.1"/>
    <property type="molecule type" value="Genomic_DNA"/>
</dbReference>
<proteinExistence type="predicted"/>
<dbReference type="InterPro" id="IPR001647">
    <property type="entry name" value="HTH_TetR"/>
</dbReference>
<dbReference type="Gene3D" id="1.10.357.10">
    <property type="entry name" value="Tetracycline Repressor, domain 2"/>
    <property type="match status" value="1"/>
</dbReference>
<keyword evidence="8" id="KW-1185">Reference proteome</keyword>